<dbReference type="OrthoDB" id="7057833at2"/>
<keyword evidence="3" id="KW-1185">Reference proteome</keyword>
<comment type="caution">
    <text evidence="2">The sequence shown here is derived from an EMBL/GenBank/DDBJ whole genome shotgun (WGS) entry which is preliminary data.</text>
</comment>
<accession>A0A3N9VYU1</accession>
<dbReference type="EMBL" id="QGSZ01000403">
    <property type="protein sequence ID" value="RQW93615.1"/>
    <property type="molecule type" value="Genomic_DNA"/>
</dbReference>
<evidence type="ECO:0000313" key="2">
    <source>
        <dbReference type="EMBL" id="RQW93615.1"/>
    </source>
</evidence>
<proteinExistence type="predicted"/>
<dbReference type="Proteomes" id="UP000282312">
    <property type="component" value="Unassembled WGS sequence"/>
</dbReference>
<dbReference type="RefSeq" id="WP_124778550.1">
    <property type="nucleotide sequence ID" value="NZ_QGSZ01000403.1"/>
</dbReference>
<name>A0A3N9VYU1_9ACTN</name>
<feature type="region of interest" description="Disordered" evidence="1">
    <location>
        <begin position="176"/>
        <end position="222"/>
    </location>
</feature>
<evidence type="ECO:0008006" key="4">
    <source>
        <dbReference type="Google" id="ProtNLM"/>
    </source>
</evidence>
<dbReference type="Gene3D" id="3.40.630.30">
    <property type="match status" value="1"/>
</dbReference>
<reference evidence="2 3" key="1">
    <citation type="submission" date="2018-05" db="EMBL/GenBank/DDBJ databases">
        <title>Micromonospora from Atacama Desert.</title>
        <authorList>
            <person name="Carro L."/>
            <person name="Goodfellow M."/>
            <person name="Klenk H.-P."/>
        </authorList>
    </citation>
    <scope>NUCLEOTIDE SEQUENCE [LARGE SCALE GENOMIC DNA]</scope>
    <source>
        <strain evidence="2 3">LB39</strain>
    </source>
</reference>
<dbReference type="AlphaFoldDB" id="A0A3N9VYU1"/>
<evidence type="ECO:0000313" key="3">
    <source>
        <dbReference type="Proteomes" id="UP000282312"/>
    </source>
</evidence>
<evidence type="ECO:0000256" key="1">
    <source>
        <dbReference type="SAM" id="MobiDB-lite"/>
    </source>
</evidence>
<gene>
    <name evidence="2" type="ORF">DLJ59_35935</name>
</gene>
<protein>
    <recommendedName>
        <fullName evidence="4">GNAT family N-acetyltransferase</fullName>
    </recommendedName>
</protein>
<sequence length="222" mass="24255">MDNTPRIRTLRWAERQEVAGVVAAALHPGSLGEWLVPDAAHRLRVLTAVAEIWVEHALFFGDIHVTDDLTAATVGLHRLRPLPPPANYPSRLADAAGPYLQRFRTLDAVLEARRPAGAHHHLATLATPPQDAGGLDEVMLAHYLTRIDRTEMPAWAEVTVRDRTLFTRHGYRAQTPIRLPHGPTLLGMHRPAGGGRRWPTNPTESGTRPGPPAASPSAATAR</sequence>
<organism evidence="2 3">
    <name type="scientific">Micromonospora inaquosa</name>
    <dbReference type="NCBI Taxonomy" id="2203716"/>
    <lineage>
        <taxon>Bacteria</taxon>
        <taxon>Bacillati</taxon>
        <taxon>Actinomycetota</taxon>
        <taxon>Actinomycetes</taxon>
        <taxon>Micromonosporales</taxon>
        <taxon>Micromonosporaceae</taxon>
        <taxon>Micromonospora</taxon>
    </lineage>
</organism>